<dbReference type="InterPro" id="IPR010730">
    <property type="entry name" value="HET"/>
</dbReference>
<dbReference type="STRING" id="5599.A0A177DG17"/>
<feature type="domain" description="WW" evidence="1">
    <location>
        <begin position="598"/>
        <end position="634"/>
    </location>
</feature>
<evidence type="ECO:0000259" key="1">
    <source>
        <dbReference type="PROSITE" id="PS50020"/>
    </source>
</evidence>
<dbReference type="KEGG" id="aalt:CC77DRAFT_216153"/>
<dbReference type="GeneID" id="29116292"/>
<dbReference type="InterPro" id="IPR001202">
    <property type="entry name" value="WW_dom"/>
</dbReference>
<dbReference type="Pfam" id="PF06985">
    <property type="entry name" value="HET"/>
    <property type="match status" value="1"/>
</dbReference>
<protein>
    <submittedName>
        <fullName evidence="2">HET-domain-containing protein</fullName>
    </submittedName>
</protein>
<dbReference type="PANTHER" id="PTHR24148">
    <property type="entry name" value="ANKYRIN REPEAT DOMAIN-CONTAINING PROTEIN 39 HOMOLOG-RELATED"/>
    <property type="match status" value="1"/>
</dbReference>
<dbReference type="AlphaFoldDB" id="A0A177DG17"/>
<dbReference type="PANTHER" id="PTHR24148:SF64">
    <property type="entry name" value="HETEROKARYON INCOMPATIBILITY DOMAIN-CONTAINING PROTEIN"/>
    <property type="match status" value="1"/>
</dbReference>
<dbReference type="VEuPathDB" id="FungiDB:CC77DRAFT_216153"/>
<evidence type="ECO:0000313" key="3">
    <source>
        <dbReference type="Proteomes" id="UP000077248"/>
    </source>
</evidence>
<accession>A0A177DG17</accession>
<dbReference type="InterPro" id="IPR052895">
    <property type="entry name" value="HetReg/Transcr_Mod"/>
</dbReference>
<proteinExistence type="predicted"/>
<dbReference type="RefSeq" id="XP_018383628.1">
    <property type="nucleotide sequence ID" value="XM_018530698.1"/>
</dbReference>
<sequence>MAQYVYQPLNESNSEIRLVTLLPSSDRDSEVICDLKIVRLTKEDAPHYIALSYTWGSAESPTRLRVSSEDDHSIDITRNLAEALPYLRDRVSPRTLWIDSIAINQKDLAERSQQVQRMADIYSLAAGVIVWLGKDDASSKVAMKTCMILGTKVEVEFNGEKKLRSLTDELDDAHWVDMRQPLPYDFATWQAILDFLRRPWFHRLWIWQEISLAKSNAVIMCGTDTMLWKRLRTLLDCIAYKRCLIPFVGDETEDASVFVSNAYNLARGMEVSLLDLLAYMRHAQCHDPRDRVYGILGLSFKIGTGTDLRPDYSKPIVDVYMDLMMASMQKLKRLDLLSLCRYEETRGNWPSWIPYLMDLEKGRRIPSFASGKSCCEVELLENRILRMTGIRLSQITMVDEFDASYENAESAIRRWANRLDMASDYVDGKSLAEALCLAICGGDLADYHVPTLKSHPGLASSVAVLKNTVQPEFSTAVTDWDKKDFFHHVFTMCRDRALFTTSSNHIGICPKDTRKGDQICVLLGCDVPVAIRSDSNGHYKIIGDSYVPGFSSNEGFVGPLPKGYREVQHYNAQSGMDYWVYLDLETGKIQVGDPRLGDELPSGWQRVTDIEGQFWEEYVHDGASSTRTYLDPRLTKPELLKRGVPLEDIEFS</sequence>
<reference evidence="2 3" key="1">
    <citation type="submission" date="2016-05" db="EMBL/GenBank/DDBJ databases">
        <title>Comparative analysis of secretome profiles of manganese(II)-oxidizing ascomycete fungi.</title>
        <authorList>
            <consortium name="DOE Joint Genome Institute"/>
            <person name="Zeiner C.A."/>
            <person name="Purvine S.O."/>
            <person name="Zink E.M."/>
            <person name="Wu S."/>
            <person name="Pasa-Tolic L."/>
            <person name="Chaput D.L."/>
            <person name="Haridas S."/>
            <person name="Grigoriev I.V."/>
            <person name="Santelli C.M."/>
            <person name="Hansel C.M."/>
        </authorList>
    </citation>
    <scope>NUCLEOTIDE SEQUENCE [LARGE SCALE GENOMIC DNA]</scope>
    <source>
        <strain evidence="2 3">SRC1lrK2f</strain>
    </source>
</reference>
<keyword evidence="3" id="KW-1185">Reference proteome</keyword>
<dbReference type="PROSITE" id="PS50020">
    <property type="entry name" value="WW_DOMAIN_2"/>
    <property type="match status" value="1"/>
</dbReference>
<gene>
    <name evidence="2" type="ORF">CC77DRAFT_216153</name>
</gene>
<dbReference type="OMA" id="PSANCIH"/>
<evidence type="ECO:0000313" key="2">
    <source>
        <dbReference type="EMBL" id="OAG18207.1"/>
    </source>
</evidence>
<organism evidence="2 3">
    <name type="scientific">Alternaria alternata</name>
    <name type="common">Alternaria rot fungus</name>
    <name type="synonym">Torula alternata</name>
    <dbReference type="NCBI Taxonomy" id="5599"/>
    <lineage>
        <taxon>Eukaryota</taxon>
        <taxon>Fungi</taxon>
        <taxon>Dikarya</taxon>
        <taxon>Ascomycota</taxon>
        <taxon>Pezizomycotina</taxon>
        <taxon>Dothideomycetes</taxon>
        <taxon>Pleosporomycetidae</taxon>
        <taxon>Pleosporales</taxon>
        <taxon>Pleosporineae</taxon>
        <taxon>Pleosporaceae</taxon>
        <taxon>Alternaria</taxon>
        <taxon>Alternaria sect. Alternaria</taxon>
        <taxon>Alternaria alternata complex</taxon>
    </lineage>
</organism>
<name>A0A177DG17_ALTAL</name>
<dbReference type="EMBL" id="KV441484">
    <property type="protein sequence ID" value="OAG18207.1"/>
    <property type="molecule type" value="Genomic_DNA"/>
</dbReference>
<dbReference type="Proteomes" id="UP000077248">
    <property type="component" value="Unassembled WGS sequence"/>
</dbReference>